<gene>
    <name evidence="4" type="ORF">CSOL1703_00004550</name>
</gene>
<comment type="caution">
    <text evidence="4">The sequence shown here is derived from an EMBL/GenBank/DDBJ whole genome shotgun (WGS) entry which is preliminary data.</text>
</comment>
<dbReference type="PANTHER" id="PTHR31836:SF25">
    <property type="entry name" value="RLPA-LIKE PROTEIN DOUBLE-PSI BETA-BARREL DOMAIN-CONTAINING PROTEIN"/>
    <property type="match status" value="1"/>
</dbReference>
<accession>A0A9N9ZBQ2</accession>
<dbReference type="InterPro" id="IPR036908">
    <property type="entry name" value="RlpA-like_sf"/>
</dbReference>
<dbReference type="OrthoDB" id="623670at2759"/>
<dbReference type="EMBL" id="CABFOC020000045">
    <property type="protein sequence ID" value="CAH0052684.1"/>
    <property type="molecule type" value="Genomic_DNA"/>
</dbReference>
<dbReference type="PANTHER" id="PTHR31836">
    <property type="match status" value="1"/>
</dbReference>
<name>A0A9N9ZBQ2_9HYPO</name>
<proteinExistence type="predicted"/>
<dbReference type="CDD" id="cd22191">
    <property type="entry name" value="DPBB_RlpA_EXP_N-like"/>
    <property type="match status" value="1"/>
</dbReference>
<feature type="signal peptide" evidence="3">
    <location>
        <begin position="1"/>
        <end position="16"/>
    </location>
</feature>
<organism evidence="4 5">
    <name type="scientific">Clonostachys solani</name>
    <dbReference type="NCBI Taxonomy" id="160281"/>
    <lineage>
        <taxon>Eukaryota</taxon>
        <taxon>Fungi</taxon>
        <taxon>Dikarya</taxon>
        <taxon>Ascomycota</taxon>
        <taxon>Pezizomycotina</taxon>
        <taxon>Sordariomycetes</taxon>
        <taxon>Hypocreomycetidae</taxon>
        <taxon>Hypocreales</taxon>
        <taxon>Bionectriaceae</taxon>
        <taxon>Clonostachys</taxon>
    </lineage>
</organism>
<evidence type="ECO:0000256" key="2">
    <source>
        <dbReference type="SAM" id="MobiDB-lite"/>
    </source>
</evidence>
<reference evidence="4" key="1">
    <citation type="submission" date="2021-10" db="EMBL/GenBank/DDBJ databases">
        <authorList>
            <person name="Piombo E."/>
        </authorList>
    </citation>
    <scope>NUCLEOTIDE SEQUENCE</scope>
</reference>
<keyword evidence="5" id="KW-1185">Reference proteome</keyword>
<evidence type="ECO:0000313" key="5">
    <source>
        <dbReference type="Proteomes" id="UP000775872"/>
    </source>
</evidence>
<keyword evidence="1 3" id="KW-0732">Signal</keyword>
<feature type="chain" id="PRO_5040197769" evidence="3">
    <location>
        <begin position="17"/>
        <end position="269"/>
    </location>
</feature>
<feature type="compositionally biased region" description="Low complexity" evidence="2">
    <location>
        <begin position="70"/>
        <end position="108"/>
    </location>
</feature>
<dbReference type="SUPFAM" id="SSF50685">
    <property type="entry name" value="Barwin-like endoglucanases"/>
    <property type="match status" value="1"/>
</dbReference>
<evidence type="ECO:0000313" key="4">
    <source>
        <dbReference type="EMBL" id="CAH0052684.1"/>
    </source>
</evidence>
<feature type="region of interest" description="Disordered" evidence="2">
    <location>
        <begin position="69"/>
        <end position="108"/>
    </location>
</feature>
<evidence type="ECO:0000256" key="3">
    <source>
        <dbReference type="SAM" id="SignalP"/>
    </source>
</evidence>
<sequence>MKSAVALGLLVGAAVAKPHGHNHLHKRQVTVVETEVVEVTATILVAQDGSRETVAPAVQPTTDAKFFEVSTTSSPSSSAPPSTTSTSTSTSTSTTSTTSTTSSSSSIVIPSSTSTYVAPIPTTTSSIVIEVPTTTIAPIVVPTTTSQAPVPTTSASSGGGSGQVLSGDGTYFKIGLGSCGGTNYAGQDLSQPVVALAAAYYSDAAAKGINPCGKTVHITAKNGNTATGIVSDKCPECTIGSIDLSEMLFVQLFGDTGVGRGELSWTIDA</sequence>
<protein>
    <submittedName>
        <fullName evidence="4">Uncharacterized protein</fullName>
    </submittedName>
</protein>
<dbReference type="InterPro" id="IPR051477">
    <property type="entry name" value="Expansin_CellWall"/>
</dbReference>
<dbReference type="Proteomes" id="UP000775872">
    <property type="component" value="Unassembled WGS sequence"/>
</dbReference>
<dbReference type="AlphaFoldDB" id="A0A9N9ZBQ2"/>
<dbReference type="Gene3D" id="2.40.40.10">
    <property type="entry name" value="RlpA-like domain"/>
    <property type="match status" value="1"/>
</dbReference>
<evidence type="ECO:0000256" key="1">
    <source>
        <dbReference type="ARBA" id="ARBA00022729"/>
    </source>
</evidence>